<protein>
    <recommendedName>
        <fullName evidence="2">chorismate mutase</fullName>
        <ecNumber evidence="2">5.4.99.5</ecNumber>
    </recommendedName>
</protein>
<evidence type="ECO:0000256" key="3">
    <source>
        <dbReference type="ARBA" id="ARBA00022729"/>
    </source>
</evidence>
<dbReference type="SMART" id="SM00830">
    <property type="entry name" value="CM_2"/>
    <property type="match status" value="1"/>
</dbReference>
<dbReference type="GO" id="GO:0009697">
    <property type="term" value="P:salicylic acid biosynthetic process"/>
    <property type="evidence" value="ECO:0007669"/>
    <property type="project" value="TreeGrafter"/>
</dbReference>
<dbReference type="PANTHER" id="PTHR38041:SF2">
    <property type="entry name" value="SECRETED CHORISMATE MUTASE"/>
    <property type="match status" value="1"/>
</dbReference>
<dbReference type="InterPro" id="IPR008240">
    <property type="entry name" value="Chorismate_mutase_periplasmic"/>
</dbReference>
<evidence type="ECO:0000259" key="6">
    <source>
        <dbReference type="PROSITE" id="PS51168"/>
    </source>
</evidence>
<name>A0A378YXH2_9BURK</name>
<dbReference type="KEGG" id="ppnm:LV28_25405"/>
<keyword evidence="4 7" id="KW-0413">Isomerase</keyword>
<proteinExistence type="predicted"/>
<evidence type="ECO:0000313" key="7">
    <source>
        <dbReference type="EMBL" id="SUA81257.1"/>
    </source>
</evidence>
<dbReference type="EC" id="5.4.99.5" evidence="2"/>
<reference evidence="7 8" key="1">
    <citation type="submission" date="2018-06" db="EMBL/GenBank/DDBJ databases">
        <authorList>
            <consortium name="Pathogen Informatics"/>
            <person name="Doyle S."/>
        </authorList>
    </citation>
    <scope>NUCLEOTIDE SEQUENCE [LARGE SCALE GENOMIC DNA]</scope>
    <source>
        <strain evidence="7 8">NCTC13160</strain>
    </source>
</reference>
<dbReference type="InterPro" id="IPR051331">
    <property type="entry name" value="Chorismate_mutase-related"/>
</dbReference>
<dbReference type="Gene3D" id="1.20.59.10">
    <property type="entry name" value="Chorismate mutase"/>
    <property type="match status" value="1"/>
</dbReference>
<evidence type="ECO:0000313" key="8">
    <source>
        <dbReference type="Proteomes" id="UP000254573"/>
    </source>
</evidence>
<feature type="region of interest" description="Disordered" evidence="5">
    <location>
        <begin position="1"/>
        <end position="25"/>
    </location>
</feature>
<feature type="domain" description="Chorismate mutase" evidence="6">
    <location>
        <begin position="117"/>
        <end position="208"/>
    </location>
</feature>
<dbReference type="NCBIfam" id="TIGR01806">
    <property type="entry name" value="CM_mono2"/>
    <property type="match status" value="1"/>
</dbReference>
<dbReference type="InterPro" id="IPR036263">
    <property type="entry name" value="Chorismate_II_sf"/>
</dbReference>
<dbReference type="InterPro" id="IPR002701">
    <property type="entry name" value="CM_II_prokaryot"/>
</dbReference>
<gene>
    <name evidence="7" type="ORF">NCTC13160_04168</name>
</gene>
<accession>A0A378YXH2</accession>
<dbReference type="PROSITE" id="PS51168">
    <property type="entry name" value="CHORISMATE_MUT_2"/>
    <property type="match status" value="1"/>
</dbReference>
<dbReference type="PANTHER" id="PTHR38041">
    <property type="entry name" value="CHORISMATE MUTASE"/>
    <property type="match status" value="1"/>
</dbReference>
<sequence>MAAPGDLSIMHSDSTAPAARHIPTQRSRRTAAAVALSLCLFGATASAMTGTRAVSATADTAATTMRRDAGNPRVASALSATAASSPMNPTPASPFTHAAPHGVRGFAVRLVSQALATSSSDGPASRRQIIDPVLDPLMNGILERLAIGEAVARTKFASGKPVQDPPREQALLDNVGERAAQFGLTPAQARTFFRLQIEAGKLLQTALLARWKRDGQAPGEPVDLNTRLRPALDRLGTSLMHDLGRLCSLPDDATRMARIHQARERIAKAARLEALQRAAFDEATSGLCLSAPPRVWTLSSVQ</sequence>
<evidence type="ECO:0000256" key="5">
    <source>
        <dbReference type="SAM" id="MobiDB-lite"/>
    </source>
</evidence>
<dbReference type="UniPathway" id="UPA00120">
    <property type="reaction ID" value="UER00203"/>
</dbReference>
<dbReference type="GO" id="GO:0004106">
    <property type="term" value="F:chorismate mutase activity"/>
    <property type="evidence" value="ECO:0007669"/>
    <property type="project" value="UniProtKB-EC"/>
</dbReference>
<comment type="pathway">
    <text evidence="1">Metabolic intermediate biosynthesis; prephenate biosynthesis; prephenate from chorismate: step 1/1.</text>
</comment>
<evidence type="ECO:0000256" key="4">
    <source>
        <dbReference type="ARBA" id="ARBA00023235"/>
    </source>
</evidence>
<dbReference type="EMBL" id="UGSG01000001">
    <property type="protein sequence ID" value="SUA81257.1"/>
    <property type="molecule type" value="Genomic_DNA"/>
</dbReference>
<dbReference type="STRING" id="93220.A6P55_17730"/>
<dbReference type="Pfam" id="PF01817">
    <property type="entry name" value="CM_2"/>
    <property type="match status" value="1"/>
</dbReference>
<evidence type="ECO:0000256" key="1">
    <source>
        <dbReference type="ARBA" id="ARBA00004817"/>
    </source>
</evidence>
<dbReference type="GO" id="GO:0046417">
    <property type="term" value="P:chorismate metabolic process"/>
    <property type="evidence" value="ECO:0007669"/>
    <property type="project" value="InterPro"/>
</dbReference>
<evidence type="ECO:0000256" key="2">
    <source>
        <dbReference type="ARBA" id="ARBA00012404"/>
    </source>
</evidence>
<dbReference type="InterPro" id="IPR036979">
    <property type="entry name" value="CM_dom_sf"/>
</dbReference>
<dbReference type="AlphaFoldDB" id="A0A378YXH2"/>
<dbReference type="SUPFAM" id="SSF48600">
    <property type="entry name" value="Chorismate mutase II"/>
    <property type="match status" value="1"/>
</dbReference>
<keyword evidence="3" id="KW-0732">Signal</keyword>
<dbReference type="Proteomes" id="UP000254573">
    <property type="component" value="Unassembled WGS sequence"/>
</dbReference>
<organism evidence="7 8">
    <name type="scientific">Pandoraea pnomenusa</name>
    <dbReference type="NCBI Taxonomy" id="93220"/>
    <lineage>
        <taxon>Bacteria</taxon>
        <taxon>Pseudomonadati</taxon>
        <taxon>Pseudomonadota</taxon>
        <taxon>Betaproteobacteria</taxon>
        <taxon>Burkholderiales</taxon>
        <taxon>Burkholderiaceae</taxon>
        <taxon>Pandoraea</taxon>
    </lineage>
</organism>